<accession>A0A183F1I4</accession>
<name>A0A183F1I4_9BILA</name>
<protein>
    <submittedName>
        <fullName evidence="4">Dolichyl-diphosphooligosaccharide--protein glycosyltransferase subunit KCP2</fullName>
    </submittedName>
</protein>
<evidence type="ECO:0000313" key="4">
    <source>
        <dbReference type="WBParaSite" id="GPUH_0002710501-mRNA-1"/>
    </source>
</evidence>
<feature type="transmembrane region" description="Helical" evidence="1">
    <location>
        <begin position="12"/>
        <end position="34"/>
    </location>
</feature>
<reference evidence="4" key="1">
    <citation type="submission" date="2016-06" db="UniProtKB">
        <authorList>
            <consortium name="WormBaseParasite"/>
        </authorList>
    </citation>
    <scope>IDENTIFICATION</scope>
</reference>
<keyword evidence="1" id="KW-1133">Transmembrane helix</keyword>
<evidence type="ECO:0000256" key="1">
    <source>
        <dbReference type="SAM" id="Phobius"/>
    </source>
</evidence>
<keyword evidence="1" id="KW-0472">Membrane</keyword>
<reference evidence="2 3" key="2">
    <citation type="submission" date="2018-11" db="EMBL/GenBank/DDBJ databases">
        <authorList>
            <consortium name="Pathogen Informatics"/>
        </authorList>
    </citation>
    <scope>NUCLEOTIDE SEQUENCE [LARGE SCALE GENOMIC DNA]</scope>
</reference>
<sequence length="64" mass="7114">MQSITVGTVVSFFDVKVVIEAVGLTTLIVISLFVYTLQSKRDFQSYWAALFSVSTVFLVACFVQ</sequence>
<dbReference type="Proteomes" id="UP000271098">
    <property type="component" value="Unassembled WGS sequence"/>
</dbReference>
<evidence type="ECO:0000313" key="2">
    <source>
        <dbReference type="EMBL" id="VDN49907.1"/>
    </source>
</evidence>
<dbReference type="OrthoDB" id="7933078at2759"/>
<dbReference type="WBParaSite" id="GPUH_0002710501-mRNA-1">
    <property type="protein sequence ID" value="GPUH_0002710501-mRNA-1"/>
    <property type="gene ID" value="GPUH_0002710501"/>
</dbReference>
<keyword evidence="1" id="KW-0812">Transmembrane</keyword>
<dbReference type="AlphaFoldDB" id="A0A183F1I4"/>
<dbReference type="EMBL" id="UYRT01118290">
    <property type="protein sequence ID" value="VDN49907.1"/>
    <property type="molecule type" value="Genomic_DNA"/>
</dbReference>
<feature type="transmembrane region" description="Helical" evidence="1">
    <location>
        <begin position="46"/>
        <end position="63"/>
    </location>
</feature>
<evidence type="ECO:0000313" key="3">
    <source>
        <dbReference type="Proteomes" id="UP000271098"/>
    </source>
</evidence>
<gene>
    <name evidence="2" type="ORF">GPUH_LOCUS27074</name>
</gene>
<keyword evidence="3" id="KW-1185">Reference proteome</keyword>
<proteinExistence type="predicted"/>
<organism evidence="4">
    <name type="scientific">Gongylonema pulchrum</name>
    <dbReference type="NCBI Taxonomy" id="637853"/>
    <lineage>
        <taxon>Eukaryota</taxon>
        <taxon>Metazoa</taxon>
        <taxon>Ecdysozoa</taxon>
        <taxon>Nematoda</taxon>
        <taxon>Chromadorea</taxon>
        <taxon>Rhabditida</taxon>
        <taxon>Spirurina</taxon>
        <taxon>Spiruromorpha</taxon>
        <taxon>Spiruroidea</taxon>
        <taxon>Gongylonematidae</taxon>
        <taxon>Gongylonema</taxon>
    </lineage>
</organism>